<dbReference type="KEGG" id="mrh:MycrhN_0810"/>
<dbReference type="OrthoDB" id="4929862at2"/>
<dbReference type="RefSeq" id="WP_014209256.1">
    <property type="nucleotide sequence ID" value="NC_016604.1"/>
</dbReference>
<evidence type="ECO:0000259" key="5">
    <source>
        <dbReference type="PROSITE" id="PS50921"/>
    </source>
</evidence>
<accession>G8RQN5</accession>
<evidence type="ECO:0000256" key="3">
    <source>
        <dbReference type="ARBA" id="ARBA00023015"/>
    </source>
</evidence>
<keyword evidence="3" id="KW-0805">Transcription regulation</keyword>
<dbReference type="PROSITE" id="PS50921">
    <property type="entry name" value="ANTAR"/>
    <property type="match status" value="1"/>
</dbReference>
<evidence type="ECO:0000256" key="1">
    <source>
        <dbReference type="ARBA" id="ARBA00022679"/>
    </source>
</evidence>
<dbReference type="Pfam" id="PF13185">
    <property type="entry name" value="GAF_2"/>
    <property type="match status" value="1"/>
</dbReference>
<dbReference type="SMART" id="SM01012">
    <property type="entry name" value="ANTAR"/>
    <property type="match status" value="1"/>
</dbReference>
<protein>
    <submittedName>
        <fullName evidence="6">Response regulator with putative antiterminator output domain</fullName>
    </submittedName>
</protein>
<dbReference type="SUPFAM" id="SSF55781">
    <property type="entry name" value="GAF domain-like"/>
    <property type="match status" value="1"/>
</dbReference>
<organism evidence="6 7">
    <name type="scientific">Mycolicibacterium rhodesiae (strain NBB3)</name>
    <name type="common">Mycobacterium rhodesiae</name>
    <dbReference type="NCBI Taxonomy" id="710685"/>
    <lineage>
        <taxon>Bacteria</taxon>
        <taxon>Bacillati</taxon>
        <taxon>Actinomycetota</taxon>
        <taxon>Actinomycetes</taxon>
        <taxon>Mycobacteriales</taxon>
        <taxon>Mycobacteriaceae</taxon>
        <taxon>Mycolicibacterium</taxon>
    </lineage>
</organism>
<keyword evidence="2" id="KW-0418">Kinase</keyword>
<dbReference type="eggNOG" id="COG2203">
    <property type="taxonomic scope" value="Bacteria"/>
</dbReference>
<feature type="domain" description="ANTAR" evidence="5">
    <location>
        <begin position="192"/>
        <end position="253"/>
    </location>
</feature>
<dbReference type="EMBL" id="CP003169">
    <property type="protein sequence ID" value="AEV71441.1"/>
    <property type="molecule type" value="Genomic_DNA"/>
</dbReference>
<evidence type="ECO:0000313" key="6">
    <source>
        <dbReference type="EMBL" id="AEV71441.1"/>
    </source>
</evidence>
<evidence type="ECO:0000256" key="2">
    <source>
        <dbReference type="ARBA" id="ARBA00022777"/>
    </source>
</evidence>
<evidence type="ECO:0000313" key="7">
    <source>
        <dbReference type="Proteomes" id="UP000005442"/>
    </source>
</evidence>
<evidence type="ECO:0000256" key="4">
    <source>
        <dbReference type="ARBA" id="ARBA00023163"/>
    </source>
</evidence>
<dbReference type="InterPro" id="IPR029016">
    <property type="entry name" value="GAF-like_dom_sf"/>
</dbReference>
<dbReference type="GO" id="GO:0003723">
    <property type="term" value="F:RNA binding"/>
    <property type="evidence" value="ECO:0007669"/>
    <property type="project" value="InterPro"/>
</dbReference>
<keyword evidence="7" id="KW-1185">Reference proteome</keyword>
<dbReference type="InterPro" id="IPR012074">
    <property type="entry name" value="GAF_ANTAR"/>
</dbReference>
<dbReference type="GO" id="GO:0016301">
    <property type="term" value="F:kinase activity"/>
    <property type="evidence" value="ECO:0007669"/>
    <property type="project" value="UniProtKB-KW"/>
</dbReference>
<dbReference type="InterPro" id="IPR005561">
    <property type="entry name" value="ANTAR"/>
</dbReference>
<keyword evidence="4" id="KW-0804">Transcription</keyword>
<dbReference type="SUPFAM" id="SSF52172">
    <property type="entry name" value="CheY-like"/>
    <property type="match status" value="1"/>
</dbReference>
<dbReference type="PIRSF" id="PIRSF036625">
    <property type="entry name" value="GAF_ANTAR"/>
    <property type="match status" value="1"/>
</dbReference>
<dbReference type="Gene3D" id="1.10.10.10">
    <property type="entry name" value="Winged helix-like DNA-binding domain superfamily/Winged helix DNA-binding domain"/>
    <property type="match status" value="1"/>
</dbReference>
<dbReference type="Proteomes" id="UP000005442">
    <property type="component" value="Chromosome"/>
</dbReference>
<dbReference type="STRING" id="710685.MycrhN_0810"/>
<dbReference type="Gene3D" id="3.30.450.40">
    <property type="match status" value="1"/>
</dbReference>
<reference evidence="6 7" key="1">
    <citation type="submission" date="2011-12" db="EMBL/GenBank/DDBJ databases">
        <title>Complete sequence of Mycobacterium rhodesiae NBB3.</title>
        <authorList>
            <consortium name="US DOE Joint Genome Institute"/>
            <person name="Lucas S."/>
            <person name="Han J."/>
            <person name="Lapidus A."/>
            <person name="Cheng J.-F."/>
            <person name="Goodwin L."/>
            <person name="Pitluck S."/>
            <person name="Peters L."/>
            <person name="Mikhailova N."/>
            <person name="Gu W."/>
            <person name="Detter J.C."/>
            <person name="Han C."/>
            <person name="Tapia R."/>
            <person name="Land M."/>
            <person name="Hauser L."/>
            <person name="Kyrpides N."/>
            <person name="Ivanova N."/>
            <person name="Pagani I."/>
            <person name="Mattes T."/>
            <person name="Holmes A."/>
            <person name="Rutledge P."/>
            <person name="Paulsen I."/>
            <person name="Coleman N."/>
            <person name="Woyke T."/>
        </authorList>
    </citation>
    <scope>NUCLEOTIDE SEQUENCE [LARGE SCALE GENOMIC DNA]</scope>
    <source>
        <strain evidence="6 7">NBB3</strain>
    </source>
</reference>
<sequence length="266" mass="27994">MSDFDAQPGRTPDPDLTVAQREADDVDLHAGLSGVAGLVAGGSGVVDLLGHVAEFAAQAIPGVDGAGVSVIDMSDDTPSVTAWAVTAQFVEDIDRLQYLLFREGPCVTCMQTRRPAVSGSLGSDSRWPRFGGGVARMGVHSALALPLLVGDQLVGAINTYAHSRDAFGAHAVELGSQFAGPAAVSVHNAQLLDHAQARTKQLQSALTTRAAIDQAVGIIRSRSGIDADEAFDRLVRMSQAENIKLHVVAERLVDEAVRRAKARKQI</sequence>
<dbReference type="InterPro" id="IPR036388">
    <property type="entry name" value="WH-like_DNA-bd_sf"/>
</dbReference>
<dbReference type="InterPro" id="IPR011006">
    <property type="entry name" value="CheY-like_superfamily"/>
</dbReference>
<dbReference type="HOGENOM" id="CLU_074354_0_0_11"/>
<dbReference type="InterPro" id="IPR003018">
    <property type="entry name" value="GAF"/>
</dbReference>
<keyword evidence="1" id="KW-0808">Transferase</keyword>
<proteinExistence type="predicted"/>
<dbReference type="AlphaFoldDB" id="G8RQN5"/>
<gene>
    <name evidence="6" type="ordered locus">MycrhN_0810</name>
</gene>
<dbReference type="PATRIC" id="fig|710685.3.peg.817"/>
<dbReference type="Pfam" id="PF03861">
    <property type="entry name" value="ANTAR"/>
    <property type="match status" value="1"/>
</dbReference>
<dbReference type="SMART" id="SM00065">
    <property type="entry name" value="GAF"/>
    <property type="match status" value="1"/>
</dbReference>
<name>G8RQN5_MYCRN</name>